<keyword evidence="1" id="KW-0449">Lipoprotein</keyword>
<comment type="caution">
    <text evidence="2">The sequence shown here is derived from an EMBL/GenBank/DDBJ whole genome shotgun (WGS) entry which is preliminary data.</text>
</comment>
<comment type="similarity">
    <text evidence="1">Belongs to the metallo-dependent hydrolases superfamily. Peptidase M19 family.</text>
</comment>
<reference evidence="2" key="1">
    <citation type="submission" date="2023-11" db="EMBL/GenBank/DDBJ databases">
        <title>Genome assemblies of two species of porcelain crab, Petrolisthes cinctipes and Petrolisthes manimaculis (Anomura: Porcellanidae).</title>
        <authorList>
            <person name="Angst P."/>
        </authorList>
    </citation>
    <scope>NUCLEOTIDE SEQUENCE</scope>
    <source>
        <strain evidence="2">PB745_02</strain>
        <tissue evidence="2">Gill</tissue>
    </source>
</reference>
<proteinExistence type="inferred from homology"/>
<sequence length="104" mass="11709">PHQPHQQVAGIDHVGIGADFDGINKTPQGLEDVSKYPWLVAELLTDPLWTVADIRKLIGENIIRVFSEVERVRDAMVAEGVEPVEEEIHPEYLKGKTNCTYIFD</sequence>
<keyword evidence="3" id="KW-1185">Reference proteome</keyword>
<feature type="non-terminal residue" evidence="2">
    <location>
        <position position="1"/>
    </location>
</feature>
<dbReference type="Proteomes" id="UP001292094">
    <property type="component" value="Unassembled WGS sequence"/>
</dbReference>
<keyword evidence="1" id="KW-0479">Metal-binding</keyword>
<dbReference type="GO" id="GO:0070573">
    <property type="term" value="F:metallodipeptidase activity"/>
    <property type="evidence" value="ECO:0007669"/>
    <property type="project" value="InterPro"/>
</dbReference>
<dbReference type="InterPro" id="IPR008257">
    <property type="entry name" value="Pept_M19"/>
</dbReference>
<accession>A0AAE1NGF7</accession>
<keyword evidence="1" id="KW-0224">Dipeptidase</keyword>
<dbReference type="InterPro" id="IPR032466">
    <property type="entry name" value="Metal_Hydrolase"/>
</dbReference>
<comment type="subcellular location">
    <subcellularLocation>
        <location evidence="1">Membrane</location>
        <topology evidence="1">Lipid-anchor</topology>
        <topology evidence="1">GPI-anchor</topology>
    </subcellularLocation>
</comment>
<dbReference type="GO" id="GO:0046872">
    <property type="term" value="F:metal ion binding"/>
    <property type="evidence" value="ECO:0007669"/>
    <property type="project" value="UniProtKB-UniRule"/>
</dbReference>
<dbReference type="EMBL" id="JAWZYT010006194">
    <property type="protein sequence ID" value="KAK4288655.1"/>
    <property type="molecule type" value="Genomic_DNA"/>
</dbReference>
<dbReference type="PANTHER" id="PTHR10443">
    <property type="entry name" value="MICROSOMAL DIPEPTIDASE"/>
    <property type="match status" value="1"/>
</dbReference>
<keyword evidence="1" id="KW-0482">Metalloprotease</keyword>
<name>A0AAE1NGF7_9EUCA</name>
<dbReference type="AlphaFoldDB" id="A0AAE1NGF7"/>
<dbReference type="GO" id="GO:0098552">
    <property type="term" value="C:side of membrane"/>
    <property type="evidence" value="ECO:0007669"/>
    <property type="project" value="UniProtKB-KW"/>
</dbReference>
<dbReference type="SUPFAM" id="SSF51556">
    <property type="entry name" value="Metallo-dependent hydrolases"/>
    <property type="match status" value="1"/>
</dbReference>
<keyword evidence="1" id="KW-0862">Zinc</keyword>
<gene>
    <name evidence="2" type="ORF">Pmani_038323</name>
</gene>
<keyword evidence="1" id="KW-0472">Membrane</keyword>
<organism evidence="2 3">
    <name type="scientific">Petrolisthes manimaculis</name>
    <dbReference type="NCBI Taxonomy" id="1843537"/>
    <lineage>
        <taxon>Eukaryota</taxon>
        <taxon>Metazoa</taxon>
        <taxon>Ecdysozoa</taxon>
        <taxon>Arthropoda</taxon>
        <taxon>Crustacea</taxon>
        <taxon>Multicrustacea</taxon>
        <taxon>Malacostraca</taxon>
        <taxon>Eumalacostraca</taxon>
        <taxon>Eucarida</taxon>
        <taxon>Decapoda</taxon>
        <taxon>Pleocyemata</taxon>
        <taxon>Anomura</taxon>
        <taxon>Galatheoidea</taxon>
        <taxon>Porcellanidae</taxon>
        <taxon>Petrolisthes</taxon>
    </lineage>
</organism>
<keyword evidence="1" id="KW-0645">Protease</keyword>
<comment type="subunit">
    <text evidence="1">Homodimer; disulfide-linked.</text>
</comment>
<keyword evidence="1" id="KW-0325">Glycoprotein</keyword>
<keyword evidence="1" id="KW-0378">Hydrolase</keyword>
<evidence type="ECO:0000256" key="1">
    <source>
        <dbReference type="RuleBase" id="RU341113"/>
    </source>
</evidence>
<dbReference type="PROSITE" id="PS51365">
    <property type="entry name" value="RENAL_DIPEPTIDASE_2"/>
    <property type="match status" value="1"/>
</dbReference>
<keyword evidence="1" id="KW-1015">Disulfide bond</keyword>
<evidence type="ECO:0000313" key="3">
    <source>
        <dbReference type="Proteomes" id="UP001292094"/>
    </source>
</evidence>
<dbReference type="PANTHER" id="PTHR10443:SF12">
    <property type="entry name" value="DIPEPTIDASE"/>
    <property type="match status" value="1"/>
</dbReference>
<dbReference type="Pfam" id="PF01244">
    <property type="entry name" value="Peptidase_M19"/>
    <property type="match status" value="1"/>
</dbReference>
<comment type="cofactor">
    <cofactor evidence="1">
        <name>Zn(2+)</name>
        <dbReference type="ChEBI" id="CHEBI:29105"/>
    </cofactor>
</comment>
<dbReference type="EC" id="3.4.13.19" evidence="1"/>
<comment type="catalytic activity">
    <reaction evidence="1">
        <text>an L-aminoacyl-L-amino acid + H2O = 2 an L-alpha-amino acid</text>
        <dbReference type="Rhea" id="RHEA:48940"/>
        <dbReference type="ChEBI" id="CHEBI:15377"/>
        <dbReference type="ChEBI" id="CHEBI:59869"/>
        <dbReference type="ChEBI" id="CHEBI:77460"/>
        <dbReference type="EC" id="3.4.13.19"/>
    </reaction>
</comment>
<keyword evidence="1" id="KW-0336">GPI-anchor</keyword>
<evidence type="ECO:0000313" key="2">
    <source>
        <dbReference type="EMBL" id="KAK4288655.1"/>
    </source>
</evidence>
<dbReference type="Gene3D" id="3.20.20.140">
    <property type="entry name" value="Metal-dependent hydrolases"/>
    <property type="match status" value="1"/>
</dbReference>
<dbReference type="GO" id="GO:0006508">
    <property type="term" value="P:proteolysis"/>
    <property type="evidence" value="ECO:0007669"/>
    <property type="project" value="UniProtKB-KW"/>
</dbReference>
<protein>
    <recommendedName>
        <fullName evidence="1">Dipeptidase</fullName>
        <ecNumber evidence="1">3.4.13.19</ecNumber>
    </recommendedName>
</protein>